<dbReference type="EMBL" id="BFBY01000013">
    <property type="protein sequence ID" value="GBG05427.1"/>
    <property type="molecule type" value="Genomic_DNA"/>
</dbReference>
<evidence type="ECO:0000256" key="1">
    <source>
        <dbReference type="ARBA" id="ARBA00001947"/>
    </source>
</evidence>
<dbReference type="Gene3D" id="3.40.140.10">
    <property type="entry name" value="Cytidine Deaminase, domain 2"/>
    <property type="match status" value="1"/>
</dbReference>
<comment type="cofactor">
    <cofactor evidence="1 4">
        <name>Zn(2+)</name>
        <dbReference type="ChEBI" id="CHEBI:29105"/>
    </cofactor>
</comment>
<keyword evidence="4" id="KW-0862">Zinc</keyword>
<dbReference type="InterPro" id="IPR035105">
    <property type="entry name" value="Deoxycytidylate_deaminase_dom"/>
</dbReference>
<evidence type="ECO:0000313" key="7">
    <source>
        <dbReference type="Proteomes" id="UP000257317"/>
    </source>
</evidence>
<dbReference type="PROSITE" id="PS51747">
    <property type="entry name" value="CYT_DCMP_DEAMINASES_2"/>
    <property type="match status" value="1"/>
</dbReference>
<name>A0A2Z6TRG9_9LACO</name>
<dbReference type="RefSeq" id="WP_117118753.1">
    <property type="nucleotide sequence ID" value="NZ_BFBY01000013.1"/>
</dbReference>
<dbReference type="InterPro" id="IPR016193">
    <property type="entry name" value="Cytidine_deaminase-like"/>
</dbReference>
<reference evidence="7" key="1">
    <citation type="submission" date="2018-03" db="EMBL/GenBank/DDBJ databases">
        <title>New taxa in the Lactobacillus gasseri group.</title>
        <authorList>
            <person name="Tanizawa Y."/>
            <person name="Tohno M."/>
            <person name="Endo A."/>
            <person name="Arita M."/>
        </authorList>
    </citation>
    <scope>NUCLEOTIDE SEQUENCE [LARGE SCALE GENOMIC DNA]</scope>
    <source>
        <strain evidence="7">DSM 24759</strain>
    </source>
</reference>
<dbReference type="GO" id="GO:0008270">
    <property type="term" value="F:zinc ion binding"/>
    <property type="evidence" value="ECO:0007669"/>
    <property type="project" value="InterPro"/>
</dbReference>
<feature type="binding site" evidence="4">
    <location>
        <position position="72"/>
    </location>
    <ligand>
        <name>Zn(2+)</name>
        <dbReference type="ChEBI" id="CHEBI:29105"/>
        <note>catalytic</note>
    </ligand>
</feature>
<comment type="caution">
    <text evidence="6">The sequence shown here is derived from an EMBL/GenBank/DDBJ whole genome shotgun (WGS) entry which is preliminary data.</text>
</comment>
<accession>A0A2Z6TRG9</accession>
<dbReference type="PANTHER" id="PTHR11086">
    <property type="entry name" value="DEOXYCYTIDYLATE DEAMINASE-RELATED"/>
    <property type="match status" value="1"/>
</dbReference>
<keyword evidence="7" id="KW-1185">Reference proteome</keyword>
<feature type="active site" description="Proton donor" evidence="3">
    <location>
        <position position="74"/>
    </location>
</feature>
<gene>
    <name evidence="6" type="primary">comEB</name>
    <name evidence="6" type="ORF">LrDSM24759_13410</name>
</gene>
<evidence type="ECO:0000256" key="4">
    <source>
        <dbReference type="PIRSR" id="PIRSR006019-2"/>
    </source>
</evidence>
<dbReference type="AlphaFoldDB" id="A0A2Z6TRG9"/>
<dbReference type="OrthoDB" id="9788517at2"/>
<dbReference type="GO" id="GO:0006220">
    <property type="term" value="P:pyrimidine nucleotide metabolic process"/>
    <property type="evidence" value="ECO:0007669"/>
    <property type="project" value="InterPro"/>
</dbReference>
<dbReference type="InterPro" id="IPR015517">
    <property type="entry name" value="dCMP_deaminase-rel"/>
</dbReference>
<dbReference type="Proteomes" id="UP000257317">
    <property type="component" value="Unassembled WGS sequence"/>
</dbReference>
<keyword evidence="4" id="KW-0479">Metal-binding</keyword>
<sequence>MSRNRIPWKQYFMMQALVISQRSTCDRALVGSVLVKGDRMVATGYNGSVSGQEHCDDVGHLMVDGHCIRTIHSEMNTLIQCAKDGISTENTEIYVTYFPCFNCAKCLVQAGVKKINYFYDYHDDPLTLRLLHDKNIGLEQVKLEKKYVQDLEDQLNLAEASNNDET</sequence>
<keyword evidence="2" id="KW-0378">Hydrolase</keyword>
<dbReference type="InterPro" id="IPR016473">
    <property type="entry name" value="dCMP_deaminase"/>
</dbReference>
<dbReference type="PIRSF" id="PIRSF006019">
    <property type="entry name" value="dCMP_deaminase"/>
    <property type="match status" value="1"/>
</dbReference>
<protein>
    <submittedName>
        <fullName evidence="6">Competence protein ComEB</fullName>
    </submittedName>
</protein>
<dbReference type="PANTHER" id="PTHR11086:SF18">
    <property type="entry name" value="DEOXYCYTIDYLATE DEAMINASE"/>
    <property type="match status" value="1"/>
</dbReference>
<dbReference type="CDD" id="cd01286">
    <property type="entry name" value="deoxycytidylate_deaminase"/>
    <property type="match status" value="1"/>
</dbReference>
<dbReference type="Pfam" id="PF00383">
    <property type="entry name" value="dCMP_cyt_deam_1"/>
    <property type="match status" value="1"/>
</dbReference>
<evidence type="ECO:0000259" key="5">
    <source>
        <dbReference type="PROSITE" id="PS51747"/>
    </source>
</evidence>
<evidence type="ECO:0000256" key="2">
    <source>
        <dbReference type="ARBA" id="ARBA00022801"/>
    </source>
</evidence>
<evidence type="ECO:0000313" key="6">
    <source>
        <dbReference type="EMBL" id="GBG05427.1"/>
    </source>
</evidence>
<feature type="binding site" evidence="4">
    <location>
        <position position="103"/>
    </location>
    <ligand>
        <name>Zn(2+)</name>
        <dbReference type="ChEBI" id="CHEBI:29105"/>
        <note>catalytic</note>
    </ligand>
</feature>
<dbReference type="InterPro" id="IPR002125">
    <property type="entry name" value="CMP_dCMP_dom"/>
</dbReference>
<organism evidence="6 7">
    <name type="scientific">Lactobacillus rodentium</name>
    <dbReference type="NCBI Taxonomy" id="947835"/>
    <lineage>
        <taxon>Bacteria</taxon>
        <taxon>Bacillati</taxon>
        <taxon>Bacillota</taxon>
        <taxon>Bacilli</taxon>
        <taxon>Lactobacillales</taxon>
        <taxon>Lactobacillaceae</taxon>
        <taxon>Lactobacillus</taxon>
    </lineage>
</organism>
<feature type="binding site" evidence="4">
    <location>
        <position position="100"/>
    </location>
    <ligand>
        <name>Zn(2+)</name>
        <dbReference type="ChEBI" id="CHEBI:29105"/>
        <note>catalytic</note>
    </ligand>
</feature>
<dbReference type="GO" id="GO:0004132">
    <property type="term" value="F:dCMP deaminase activity"/>
    <property type="evidence" value="ECO:0007669"/>
    <property type="project" value="InterPro"/>
</dbReference>
<dbReference type="GO" id="GO:0005737">
    <property type="term" value="C:cytoplasm"/>
    <property type="evidence" value="ECO:0007669"/>
    <property type="project" value="TreeGrafter"/>
</dbReference>
<dbReference type="SUPFAM" id="SSF53927">
    <property type="entry name" value="Cytidine deaminase-like"/>
    <property type="match status" value="1"/>
</dbReference>
<feature type="domain" description="CMP/dCMP-type deaminase" evidence="5">
    <location>
        <begin position="7"/>
        <end position="139"/>
    </location>
</feature>
<proteinExistence type="predicted"/>
<evidence type="ECO:0000256" key="3">
    <source>
        <dbReference type="PIRSR" id="PIRSR006019-1"/>
    </source>
</evidence>